<evidence type="ECO:0000259" key="2">
    <source>
        <dbReference type="Pfam" id="PF13878"/>
    </source>
</evidence>
<dbReference type="PANTHER" id="PTHR45884:SF2">
    <property type="entry name" value="N-ACETYLTRANSFERASE ECO"/>
    <property type="match status" value="1"/>
</dbReference>
<feature type="region of interest" description="Disordered" evidence="1">
    <location>
        <begin position="58"/>
        <end position="105"/>
    </location>
</feature>
<dbReference type="GO" id="GO:0005634">
    <property type="term" value="C:nucleus"/>
    <property type="evidence" value="ECO:0007669"/>
    <property type="project" value="TreeGrafter"/>
</dbReference>
<reference evidence="3" key="1">
    <citation type="journal article" date="2023" name="GigaByte">
        <title>Genome assembly of the bearded iris, Iris pallida Lam.</title>
        <authorList>
            <person name="Bruccoleri R.E."/>
            <person name="Oakeley E.J."/>
            <person name="Faust A.M.E."/>
            <person name="Altorfer M."/>
            <person name="Dessus-Babus S."/>
            <person name="Burckhardt D."/>
            <person name="Oertli M."/>
            <person name="Naumann U."/>
            <person name="Petersen F."/>
            <person name="Wong J."/>
        </authorList>
    </citation>
    <scope>NUCLEOTIDE SEQUENCE</scope>
    <source>
        <strain evidence="3">GSM-AAB239-AS_SAM_17_03QT</strain>
    </source>
</reference>
<dbReference type="GO" id="GO:0061733">
    <property type="term" value="F:protein-lysine-acetyltransferase activity"/>
    <property type="evidence" value="ECO:0007669"/>
    <property type="project" value="TreeGrafter"/>
</dbReference>
<name>A0AAX6FXM4_IRIPA</name>
<dbReference type="PANTHER" id="PTHR45884">
    <property type="entry name" value="N-ACETYLTRANSFERASE ECO"/>
    <property type="match status" value="1"/>
</dbReference>
<evidence type="ECO:0000313" key="4">
    <source>
        <dbReference type="Proteomes" id="UP001140949"/>
    </source>
</evidence>
<reference evidence="3" key="2">
    <citation type="submission" date="2023-04" db="EMBL/GenBank/DDBJ databases">
        <authorList>
            <person name="Bruccoleri R.E."/>
            <person name="Oakeley E.J."/>
            <person name="Faust A.-M."/>
            <person name="Dessus-Babus S."/>
            <person name="Altorfer M."/>
            <person name="Burckhardt D."/>
            <person name="Oertli M."/>
            <person name="Naumann U."/>
            <person name="Petersen F."/>
            <person name="Wong J."/>
        </authorList>
    </citation>
    <scope>NUCLEOTIDE SEQUENCE</scope>
    <source>
        <strain evidence="3">GSM-AAB239-AS_SAM_17_03QT</strain>
        <tissue evidence="3">Leaf</tissue>
    </source>
</reference>
<protein>
    <submittedName>
        <fullName evidence="3">Protein CHROMOSOME TRANSMISSION FIDELITY 7-like isoform X1</fullName>
    </submittedName>
</protein>
<dbReference type="Pfam" id="PF13878">
    <property type="entry name" value="zf-C2H2_3"/>
    <property type="match status" value="1"/>
</dbReference>
<sequence>MKFSERKILSFPQSSSSIEKKRMQQSKILSFFKPSNPKSQIPPQASDHIDAWQLAGDADPKPLVTYNRRSSVSDPKRIDLEDDTSSREIEERSDRSANASPKSCSASKILNKKRSYAQYHLELGQSDFLLHACSVCGLMYARGDETDEKVHKAFHKDYYEGIQFKGWCNERMVCKPGSNRDRILLVLNYDPPAQKQKVNQVIRVMEKELGFSEDSLIHKLCKVYLFISSHRVVGCLVAEPIRTAHRVISSPLSSPSSDGRCSNAFSPKLEVASNDSKRMKPTTLQFGQFNFQREVAKRGRTVKNHRERERDICWSPSM</sequence>
<feature type="region of interest" description="Disordered" evidence="1">
    <location>
        <begin position="1"/>
        <end position="23"/>
    </location>
</feature>
<keyword evidence="4" id="KW-1185">Reference proteome</keyword>
<dbReference type="InterPro" id="IPR028005">
    <property type="entry name" value="AcTrfase_ESCO_Znf_dom"/>
</dbReference>
<dbReference type="AlphaFoldDB" id="A0AAX6FXM4"/>
<organism evidence="3 4">
    <name type="scientific">Iris pallida</name>
    <name type="common">Sweet iris</name>
    <dbReference type="NCBI Taxonomy" id="29817"/>
    <lineage>
        <taxon>Eukaryota</taxon>
        <taxon>Viridiplantae</taxon>
        <taxon>Streptophyta</taxon>
        <taxon>Embryophyta</taxon>
        <taxon>Tracheophyta</taxon>
        <taxon>Spermatophyta</taxon>
        <taxon>Magnoliopsida</taxon>
        <taxon>Liliopsida</taxon>
        <taxon>Asparagales</taxon>
        <taxon>Iridaceae</taxon>
        <taxon>Iridoideae</taxon>
        <taxon>Irideae</taxon>
        <taxon>Iris</taxon>
    </lineage>
</organism>
<dbReference type="GO" id="GO:0007064">
    <property type="term" value="P:mitotic sister chromatid cohesion"/>
    <property type="evidence" value="ECO:0007669"/>
    <property type="project" value="TreeGrafter"/>
</dbReference>
<feature type="domain" description="N-acetyltransferase ESCO zinc-finger" evidence="2">
    <location>
        <begin position="118"/>
        <end position="156"/>
    </location>
</feature>
<dbReference type="GO" id="GO:0000785">
    <property type="term" value="C:chromatin"/>
    <property type="evidence" value="ECO:0007669"/>
    <property type="project" value="TreeGrafter"/>
</dbReference>
<dbReference type="EMBL" id="JANAVB010025196">
    <property type="protein sequence ID" value="KAJ6821067.1"/>
    <property type="molecule type" value="Genomic_DNA"/>
</dbReference>
<gene>
    <name evidence="3" type="ORF">M6B38_395065</name>
</gene>
<accession>A0AAX6FXM4</accession>
<comment type="caution">
    <text evidence="3">The sequence shown here is derived from an EMBL/GenBank/DDBJ whole genome shotgun (WGS) entry which is preliminary data.</text>
</comment>
<dbReference type="Proteomes" id="UP001140949">
    <property type="component" value="Unassembled WGS sequence"/>
</dbReference>
<proteinExistence type="predicted"/>
<evidence type="ECO:0000313" key="3">
    <source>
        <dbReference type="EMBL" id="KAJ6821067.1"/>
    </source>
</evidence>
<evidence type="ECO:0000256" key="1">
    <source>
        <dbReference type="SAM" id="MobiDB-lite"/>
    </source>
</evidence>
<feature type="compositionally biased region" description="Basic and acidic residues" evidence="1">
    <location>
        <begin position="74"/>
        <end position="95"/>
    </location>
</feature>